<evidence type="ECO:0000256" key="8">
    <source>
        <dbReference type="ARBA" id="ARBA00022807"/>
    </source>
</evidence>
<evidence type="ECO:0000256" key="3">
    <source>
        <dbReference type="ARBA" id="ARBA00009085"/>
    </source>
</evidence>
<evidence type="ECO:0000256" key="5">
    <source>
        <dbReference type="ARBA" id="ARBA00022670"/>
    </source>
</evidence>
<feature type="region of interest" description="Disordered" evidence="14">
    <location>
        <begin position="94"/>
        <end position="113"/>
    </location>
</feature>
<reference evidence="17" key="1">
    <citation type="submission" date="2016-11" db="UniProtKB">
        <authorList>
            <consortium name="WormBaseParasite"/>
        </authorList>
    </citation>
    <scope>IDENTIFICATION</scope>
</reference>
<feature type="region of interest" description="Disordered" evidence="14">
    <location>
        <begin position="51"/>
        <end position="83"/>
    </location>
</feature>
<feature type="domain" description="USP" evidence="15">
    <location>
        <begin position="438"/>
        <end position="665"/>
    </location>
</feature>
<comment type="subcellular location">
    <subcellularLocation>
        <location evidence="2">Nucleus</location>
        <location evidence="2">Nucleolus</location>
    </subcellularLocation>
</comment>
<accession>A0A1I7WPV6</accession>
<comment type="catalytic activity">
    <reaction evidence="1">
        <text>Thiol-dependent hydrolysis of ester, thioester, amide, peptide and isopeptide bonds formed by the C-terminal Gly of ubiquitin (a 76-residue protein attached to proteins as an intracellular targeting signal).</text>
        <dbReference type="EC" id="3.4.19.12"/>
    </reaction>
</comment>
<keyword evidence="8" id="KW-0788">Thiol protease</keyword>
<dbReference type="InterPro" id="IPR028889">
    <property type="entry name" value="USP"/>
</dbReference>
<dbReference type="Proteomes" id="UP000095283">
    <property type="component" value="Unplaced"/>
</dbReference>
<dbReference type="PROSITE" id="PS50235">
    <property type="entry name" value="USP_3"/>
    <property type="match status" value="1"/>
</dbReference>
<sequence length="737" mass="83479">MTMSVDIMDQRTLWSLDTKKIFQDRLDFASPTKSEFKEVIPRHYTVLAPDRLRGSSSADSPCTSNGDLLTSRGSSSCSTGSSPISITKELTNIANPLTPLPHTPSSRSKSPPQDHAKIFLADVEKSRVADSTTKIHCRSHDKDRDRDMERDYPNNERRRERLRRSPVPSRSPPSRERRKKERRHRSRSSSPPRAKKFRVASPSRRNRARSRSPRRRSDKDRNFSIRYKYNFIYSFRVILHIFLFSQCMSAMPTNGKSEQCSSHDSLCNGTMYTERDNSQLRDIETKKELGNVNTMFYFGTKYVISNVAPEKKRDYPDSSLKDDRINSIKINKLPSTSQCISNGITSPIAPNTARTIIGPLLSCKEEIEKPNLSEEKRNALSELRYIFAFTDDPPSVKRKRLLSERGEKELVYPVMDKTTISIWNWKGCETIRGRIRGTGLVNTSNDCFLNVILQMVVHTAPLARYIWEKHPQEKSSTSEEGIQRSGSICAQLDTAIYEESVLLMIFILLYLIDVRALIHLEIFPSHIHGMQEDAHELLSLLLDAVDPPVGYNKQNGALPSGVSSKPSTPIEQIFGGTLRNQIDIISVVLLDVDLMKHMYDLESNQYVLTGVVEHLGAGVDHGHYISYARGFDSQSWYLFDDEIVSENVDNILAITHASILLFSRREHLGMAPKNSSVCVKGPNSSIRSIGVLKNNGTEQVNKSFTSMVNNGFNSQAKKFLSPTPSPYKKTSYRPSYI</sequence>
<keyword evidence="6" id="KW-0833">Ubl conjugation pathway</keyword>
<evidence type="ECO:0000313" key="16">
    <source>
        <dbReference type="Proteomes" id="UP000095283"/>
    </source>
</evidence>
<evidence type="ECO:0000256" key="4">
    <source>
        <dbReference type="ARBA" id="ARBA00012759"/>
    </source>
</evidence>
<dbReference type="GO" id="GO:0005730">
    <property type="term" value="C:nucleolus"/>
    <property type="evidence" value="ECO:0007669"/>
    <property type="project" value="UniProtKB-SubCell"/>
</dbReference>
<evidence type="ECO:0000256" key="13">
    <source>
        <dbReference type="ARBA" id="ARBA00043009"/>
    </source>
</evidence>
<dbReference type="AlphaFoldDB" id="A0A1I7WPV6"/>
<evidence type="ECO:0000259" key="15">
    <source>
        <dbReference type="PROSITE" id="PS50235"/>
    </source>
</evidence>
<evidence type="ECO:0000256" key="11">
    <source>
        <dbReference type="ARBA" id="ARBA00042154"/>
    </source>
</evidence>
<dbReference type="GO" id="GO:0016579">
    <property type="term" value="P:protein deubiquitination"/>
    <property type="evidence" value="ECO:0007669"/>
    <property type="project" value="InterPro"/>
</dbReference>
<dbReference type="GO" id="GO:0006508">
    <property type="term" value="P:proteolysis"/>
    <property type="evidence" value="ECO:0007669"/>
    <property type="project" value="UniProtKB-KW"/>
</dbReference>
<keyword evidence="16" id="KW-1185">Reference proteome</keyword>
<dbReference type="PANTHER" id="PTHR24006">
    <property type="entry name" value="UBIQUITIN CARBOXYL-TERMINAL HYDROLASE"/>
    <property type="match status" value="1"/>
</dbReference>
<evidence type="ECO:0000256" key="9">
    <source>
        <dbReference type="ARBA" id="ARBA00039432"/>
    </source>
</evidence>
<dbReference type="InterPro" id="IPR050164">
    <property type="entry name" value="Peptidase_C19"/>
</dbReference>
<dbReference type="PANTHER" id="PTHR24006:SF758">
    <property type="entry name" value="UBIQUITIN CARBOXYL-TERMINAL HYDROLASE 36"/>
    <property type="match status" value="1"/>
</dbReference>
<evidence type="ECO:0000256" key="6">
    <source>
        <dbReference type="ARBA" id="ARBA00022786"/>
    </source>
</evidence>
<dbReference type="GO" id="GO:0004843">
    <property type="term" value="F:cysteine-type deubiquitinase activity"/>
    <property type="evidence" value="ECO:0007669"/>
    <property type="project" value="UniProtKB-EC"/>
</dbReference>
<feature type="compositionally biased region" description="Low complexity" evidence="14">
    <location>
        <begin position="70"/>
        <end position="83"/>
    </location>
</feature>
<evidence type="ECO:0000256" key="14">
    <source>
        <dbReference type="SAM" id="MobiDB-lite"/>
    </source>
</evidence>
<dbReference type="InterPro" id="IPR001394">
    <property type="entry name" value="Peptidase_C19_UCH"/>
</dbReference>
<dbReference type="EC" id="3.4.19.12" evidence="4"/>
<dbReference type="WBParaSite" id="Hba_07180">
    <property type="protein sequence ID" value="Hba_07180"/>
    <property type="gene ID" value="Hba_07180"/>
</dbReference>
<feature type="compositionally biased region" description="Basic residues" evidence="14">
    <location>
        <begin position="176"/>
        <end position="214"/>
    </location>
</feature>
<feature type="compositionally biased region" description="Basic and acidic residues" evidence="14">
    <location>
        <begin position="138"/>
        <end position="159"/>
    </location>
</feature>
<dbReference type="Pfam" id="PF00443">
    <property type="entry name" value="UCH"/>
    <property type="match status" value="2"/>
</dbReference>
<keyword evidence="7" id="KW-0378">Hydrolase</keyword>
<protein>
    <recommendedName>
        <fullName evidence="9">Ubiquitin carboxyl-terminal hydrolase 36</fullName>
        <ecNumber evidence="4">3.4.19.12</ecNumber>
    </recommendedName>
    <alternativeName>
        <fullName evidence="12">Deubiquitinating enzyme 36</fullName>
    </alternativeName>
    <alternativeName>
        <fullName evidence="11">Protein scrawny</fullName>
    </alternativeName>
    <alternativeName>
        <fullName evidence="10">Ubiquitin thioesterase 36</fullName>
    </alternativeName>
    <alternativeName>
        <fullName evidence="13">Ubiquitin-specific-processing protease 36</fullName>
    </alternativeName>
</protein>
<evidence type="ECO:0000313" key="17">
    <source>
        <dbReference type="WBParaSite" id="Hba_07180"/>
    </source>
</evidence>
<dbReference type="GO" id="GO:0005829">
    <property type="term" value="C:cytosol"/>
    <property type="evidence" value="ECO:0007669"/>
    <property type="project" value="TreeGrafter"/>
</dbReference>
<evidence type="ECO:0000256" key="2">
    <source>
        <dbReference type="ARBA" id="ARBA00004604"/>
    </source>
</evidence>
<proteinExistence type="inferred from homology"/>
<evidence type="ECO:0000256" key="12">
    <source>
        <dbReference type="ARBA" id="ARBA00042420"/>
    </source>
</evidence>
<evidence type="ECO:0000256" key="7">
    <source>
        <dbReference type="ARBA" id="ARBA00022801"/>
    </source>
</evidence>
<evidence type="ECO:0000256" key="1">
    <source>
        <dbReference type="ARBA" id="ARBA00000707"/>
    </source>
</evidence>
<dbReference type="SUPFAM" id="SSF54001">
    <property type="entry name" value="Cysteine proteinases"/>
    <property type="match status" value="1"/>
</dbReference>
<feature type="region of interest" description="Disordered" evidence="14">
    <location>
        <begin position="127"/>
        <end position="219"/>
    </location>
</feature>
<evidence type="ECO:0000256" key="10">
    <source>
        <dbReference type="ARBA" id="ARBA00041300"/>
    </source>
</evidence>
<dbReference type="GO" id="GO:0042981">
    <property type="term" value="P:regulation of apoptotic process"/>
    <property type="evidence" value="ECO:0007669"/>
    <property type="project" value="TreeGrafter"/>
</dbReference>
<comment type="similarity">
    <text evidence="3">Belongs to the peptidase C19 family.</text>
</comment>
<dbReference type="PROSITE" id="PS00973">
    <property type="entry name" value="USP_2"/>
    <property type="match status" value="1"/>
</dbReference>
<dbReference type="InterPro" id="IPR038765">
    <property type="entry name" value="Papain-like_cys_pep_sf"/>
</dbReference>
<keyword evidence="5" id="KW-0645">Protease</keyword>
<dbReference type="InterPro" id="IPR018200">
    <property type="entry name" value="USP_CS"/>
</dbReference>
<name>A0A1I7WPV6_HETBA</name>
<feature type="compositionally biased region" description="Polar residues" evidence="14">
    <location>
        <begin position="54"/>
        <end position="68"/>
    </location>
</feature>
<dbReference type="Gene3D" id="3.90.70.10">
    <property type="entry name" value="Cysteine proteinases"/>
    <property type="match status" value="2"/>
</dbReference>
<organism evidence="16 17">
    <name type="scientific">Heterorhabditis bacteriophora</name>
    <name type="common">Entomopathogenic nematode worm</name>
    <dbReference type="NCBI Taxonomy" id="37862"/>
    <lineage>
        <taxon>Eukaryota</taxon>
        <taxon>Metazoa</taxon>
        <taxon>Ecdysozoa</taxon>
        <taxon>Nematoda</taxon>
        <taxon>Chromadorea</taxon>
        <taxon>Rhabditida</taxon>
        <taxon>Rhabditina</taxon>
        <taxon>Rhabditomorpha</taxon>
        <taxon>Strongyloidea</taxon>
        <taxon>Heterorhabditidae</taxon>
        <taxon>Heterorhabditis</taxon>
    </lineage>
</organism>